<proteinExistence type="predicted"/>
<protein>
    <submittedName>
        <fullName evidence="3">Fimbrial protein</fullName>
    </submittedName>
</protein>
<dbReference type="PANTHER" id="PTHR33420">
    <property type="entry name" value="FIMBRIAL SUBUNIT ELFA-RELATED"/>
    <property type="match status" value="1"/>
</dbReference>
<dbReference type="InterPro" id="IPR050263">
    <property type="entry name" value="Bact_Fimbrial_Adh_Pro"/>
</dbReference>
<keyword evidence="1" id="KW-0732">Signal</keyword>
<comment type="caution">
    <text evidence="3">The sequence shown here is derived from an EMBL/GenBank/DDBJ whole genome shotgun (WGS) entry which is preliminary data.</text>
</comment>
<dbReference type="PANTHER" id="PTHR33420:SF3">
    <property type="entry name" value="FIMBRIAL SUBUNIT ELFA"/>
    <property type="match status" value="1"/>
</dbReference>
<evidence type="ECO:0000313" key="3">
    <source>
        <dbReference type="EMBL" id="MEX3173435.1"/>
    </source>
</evidence>
<evidence type="ECO:0000259" key="2">
    <source>
        <dbReference type="Pfam" id="PF00419"/>
    </source>
</evidence>
<dbReference type="Proteomes" id="UP001558101">
    <property type="component" value="Unassembled WGS sequence"/>
</dbReference>
<dbReference type="InterPro" id="IPR000259">
    <property type="entry name" value="Adhesion_dom_fimbrial"/>
</dbReference>
<keyword evidence="4" id="KW-1185">Reference proteome</keyword>
<feature type="domain" description="Fimbrial-type adhesion" evidence="2">
    <location>
        <begin position="33"/>
        <end position="176"/>
    </location>
</feature>
<dbReference type="Pfam" id="PF00419">
    <property type="entry name" value="Fimbrial"/>
    <property type="match status" value="1"/>
</dbReference>
<evidence type="ECO:0000256" key="1">
    <source>
        <dbReference type="ARBA" id="ARBA00022729"/>
    </source>
</evidence>
<accession>A0ABV3ULY3</accession>
<name>A0ABV3ULY3_9GAMM</name>
<dbReference type="EMBL" id="JBFQXQ010000001">
    <property type="protein sequence ID" value="MEX3173435.1"/>
    <property type="molecule type" value="Genomic_DNA"/>
</dbReference>
<reference evidence="3 4" key="1">
    <citation type="submission" date="2024-07" db="EMBL/GenBank/DDBJ databases">
        <title>Genomes of novel Serratia strains from suburban soil.</title>
        <authorList>
            <person name="Markert E.X."/>
            <person name="Severe K."/>
            <person name="Severe L."/>
            <person name="Twing K.I."/>
            <person name="Ward L.M."/>
        </authorList>
    </citation>
    <scope>NUCLEOTIDE SEQUENCE [LARGE SCALE GENOMIC DNA]</scope>
    <source>
        <strain evidence="3 4">3C-UT</strain>
    </source>
</reference>
<organism evidence="3 4">
    <name type="scientific">Serratia quinivorans</name>
    <dbReference type="NCBI Taxonomy" id="137545"/>
    <lineage>
        <taxon>Bacteria</taxon>
        <taxon>Pseudomonadati</taxon>
        <taxon>Pseudomonadota</taxon>
        <taxon>Gammaproteobacteria</taxon>
        <taxon>Enterobacterales</taxon>
        <taxon>Yersiniaceae</taxon>
        <taxon>Serratia</taxon>
    </lineage>
</organism>
<dbReference type="RefSeq" id="WP_218218356.1">
    <property type="nucleotide sequence ID" value="NZ_CAMIRF010000016.1"/>
</dbReference>
<sequence>MHDTKVNILLYFAIIVLGLAICFMSFAADVPVNFHGTIRTSACSIETPTASQTVALGTVSNTSLDKVGALSPPKSFTLGVQCSASAKATVTFTGTADSKDNTLLAIDSGAGAASGVAINIADHLNTKISLGTPSATQNLVAGSNTLTFVARYQSTVPQSEITPGVANGTAQFTLNYP</sequence>
<gene>
    <name evidence="3" type="ORF">AB4M04_15260</name>
</gene>
<evidence type="ECO:0000313" key="4">
    <source>
        <dbReference type="Proteomes" id="UP001558101"/>
    </source>
</evidence>